<dbReference type="EMBL" id="CP017715">
    <property type="protein sequence ID" value="AOY89923.1"/>
    <property type="molecule type" value="Genomic_DNA"/>
</dbReference>
<protein>
    <recommendedName>
        <fullName evidence="2">Rap1a immunity protein domain-containing protein</fullName>
    </recommendedName>
</protein>
<dbReference type="Pfam" id="PF18602">
    <property type="entry name" value="Rap1a"/>
    <property type="match status" value="1"/>
</dbReference>
<dbReference type="RefSeq" id="WP_070973162.1">
    <property type="nucleotide sequence ID" value="NZ_CP017715.1"/>
</dbReference>
<name>A0A1D9GQM7_9GAMM</name>
<dbReference type="Proteomes" id="UP000177445">
    <property type="component" value="Chromosome"/>
</dbReference>
<feature type="domain" description="Rap1a immunity protein" evidence="2">
    <location>
        <begin position="24"/>
        <end position="123"/>
    </location>
</feature>
<evidence type="ECO:0000313" key="3">
    <source>
        <dbReference type="EMBL" id="AOY89923.1"/>
    </source>
</evidence>
<gene>
    <name evidence="3" type="ORF">BKP64_18110</name>
</gene>
<feature type="signal peptide" evidence="1">
    <location>
        <begin position="1"/>
        <end position="22"/>
    </location>
</feature>
<dbReference type="AlphaFoldDB" id="A0A1D9GQM7"/>
<dbReference type="STRING" id="1874317.BKP64_18110"/>
<keyword evidence="4" id="KW-1185">Reference proteome</keyword>
<evidence type="ECO:0000313" key="4">
    <source>
        <dbReference type="Proteomes" id="UP000177445"/>
    </source>
</evidence>
<proteinExistence type="predicted"/>
<dbReference type="InterPro" id="IPR041238">
    <property type="entry name" value="Rap1a"/>
</dbReference>
<sequence>MKILSVVLTAWFSIVFSGAAFADGNDLLNDCSVLEVPSEDATLNFEYGLSLGTCTGMMQGLTNLNKIYEVLFRDGALFCTPEQGVTNGEAARIVLKYLKDNPQKLDQHEVELAVQAFREAFPCK</sequence>
<dbReference type="KEGG" id="msq:BKP64_18110"/>
<feature type="chain" id="PRO_5009442102" description="Rap1a immunity protein domain-containing protein" evidence="1">
    <location>
        <begin position="23"/>
        <end position="124"/>
    </location>
</feature>
<dbReference type="Gene3D" id="1.10.890.40">
    <property type="match status" value="1"/>
</dbReference>
<reference evidence="3 4" key="1">
    <citation type="submission" date="2016-10" db="EMBL/GenBank/DDBJ databases">
        <title>Marinobacter salinus sp. nov., a moderately halophilic bacterium isolated from a tidal flat environment.</title>
        <authorList>
            <person name="Park S.-J."/>
        </authorList>
    </citation>
    <scope>NUCLEOTIDE SEQUENCE [LARGE SCALE GENOMIC DNA]</scope>
    <source>
        <strain evidence="3 4">Hb8</strain>
    </source>
</reference>
<keyword evidence="1" id="KW-0732">Signal</keyword>
<evidence type="ECO:0000259" key="2">
    <source>
        <dbReference type="Pfam" id="PF18602"/>
    </source>
</evidence>
<accession>A0A1D9GQM7</accession>
<dbReference type="OrthoDB" id="7062115at2"/>
<evidence type="ECO:0000256" key="1">
    <source>
        <dbReference type="SAM" id="SignalP"/>
    </source>
</evidence>
<organism evidence="3 4">
    <name type="scientific">Marinobacter salinus</name>
    <dbReference type="NCBI Taxonomy" id="1874317"/>
    <lineage>
        <taxon>Bacteria</taxon>
        <taxon>Pseudomonadati</taxon>
        <taxon>Pseudomonadota</taxon>
        <taxon>Gammaproteobacteria</taxon>
        <taxon>Pseudomonadales</taxon>
        <taxon>Marinobacteraceae</taxon>
        <taxon>Marinobacter</taxon>
    </lineage>
</organism>